<dbReference type="Proteomes" id="UP001586593">
    <property type="component" value="Unassembled WGS sequence"/>
</dbReference>
<accession>A0ABR3Y5B1</accession>
<evidence type="ECO:0000313" key="3">
    <source>
        <dbReference type="Proteomes" id="UP001586593"/>
    </source>
</evidence>
<gene>
    <name evidence="2" type="ORF">VTK73DRAFT_9488</name>
</gene>
<organism evidence="2 3">
    <name type="scientific">Phialemonium thermophilum</name>
    <dbReference type="NCBI Taxonomy" id="223376"/>
    <lineage>
        <taxon>Eukaryota</taxon>
        <taxon>Fungi</taxon>
        <taxon>Dikarya</taxon>
        <taxon>Ascomycota</taxon>
        <taxon>Pezizomycotina</taxon>
        <taxon>Sordariomycetes</taxon>
        <taxon>Sordariomycetidae</taxon>
        <taxon>Cephalothecales</taxon>
        <taxon>Cephalothecaceae</taxon>
        <taxon>Phialemonium</taxon>
    </lineage>
</organism>
<feature type="region of interest" description="Disordered" evidence="1">
    <location>
        <begin position="1"/>
        <end position="20"/>
    </location>
</feature>
<comment type="caution">
    <text evidence="2">The sequence shown here is derived from an EMBL/GenBank/DDBJ whole genome shotgun (WGS) entry which is preliminary data.</text>
</comment>
<evidence type="ECO:0000313" key="2">
    <source>
        <dbReference type="EMBL" id="KAL1883121.1"/>
    </source>
</evidence>
<reference evidence="2 3" key="1">
    <citation type="journal article" date="2024" name="Commun. Biol.">
        <title>Comparative genomic analysis of thermophilic fungi reveals convergent evolutionary adaptations and gene losses.</title>
        <authorList>
            <person name="Steindorff A.S."/>
            <person name="Aguilar-Pontes M.V."/>
            <person name="Robinson A.J."/>
            <person name="Andreopoulos B."/>
            <person name="LaButti K."/>
            <person name="Kuo A."/>
            <person name="Mondo S."/>
            <person name="Riley R."/>
            <person name="Otillar R."/>
            <person name="Haridas S."/>
            <person name="Lipzen A."/>
            <person name="Grimwood J."/>
            <person name="Schmutz J."/>
            <person name="Clum A."/>
            <person name="Reid I.D."/>
            <person name="Moisan M.C."/>
            <person name="Butler G."/>
            <person name="Nguyen T.T.M."/>
            <person name="Dewar K."/>
            <person name="Conant G."/>
            <person name="Drula E."/>
            <person name="Henrissat B."/>
            <person name="Hansel C."/>
            <person name="Singer S."/>
            <person name="Hutchinson M.I."/>
            <person name="de Vries R.P."/>
            <person name="Natvig D.O."/>
            <person name="Powell A.J."/>
            <person name="Tsang A."/>
            <person name="Grigoriev I.V."/>
        </authorList>
    </citation>
    <scope>NUCLEOTIDE SEQUENCE [LARGE SCALE GENOMIC DNA]</scope>
    <source>
        <strain evidence="2 3">ATCC 24622</strain>
    </source>
</reference>
<evidence type="ECO:0000256" key="1">
    <source>
        <dbReference type="SAM" id="MobiDB-lite"/>
    </source>
</evidence>
<keyword evidence="3" id="KW-1185">Reference proteome</keyword>
<proteinExistence type="predicted"/>
<sequence length="228" mass="25703">MSWRLPSRPIKGNRGRKDTSNPVAQMMASTLRMRPESISIPSETNCFIIPGTTSTLGFVRASRYPGAGVILLHPRGCVGISSLQSFSLPPNFAVMYSVTIPRTIFCTGPSLSIWSFDVSGQLRSWFSSPFFSSYFYRLLSTLFPLVPAVKQGVWSTYDWKTTVHLPLDTLHKVAIKFGVGFELLDGCLRKVFFIVELNLAEDVFDLVREYHSLQPRRNHPSRRPNNVV</sequence>
<protein>
    <submittedName>
        <fullName evidence="2">Uncharacterized protein</fullName>
    </submittedName>
</protein>
<name>A0ABR3Y5B1_9PEZI</name>
<dbReference type="EMBL" id="JAZHXJ010000008">
    <property type="protein sequence ID" value="KAL1883121.1"/>
    <property type="molecule type" value="Genomic_DNA"/>
</dbReference>